<accession>A0A0M2NH93</accession>
<comment type="similarity">
    <text evidence="1">Belongs to the short-chain dehydrogenases/reductases (SDR) family.</text>
</comment>
<dbReference type="EMBL" id="LAYJ01000076">
    <property type="protein sequence ID" value="KKI51508.1"/>
    <property type="molecule type" value="Genomic_DNA"/>
</dbReference>
<dbReference type="InterPro" id="IPR002347">
    <property type="entry name" value="SDR_fam"/>
</dbReference>
<dbReference type="PRINTS" id="PR00081">
    <property type="entry name" value="GDHRDH"/>
</dbReference>
<dbReference type="GO" id="GO:0008206">
    <property type="term" value="P:bile acid metabolic process"/>
    <property type="evidence" value="ECO:0007669"/>
    <property type="project" value="UniProtKB-ARBA"/>
</dbReference>
<dbReference type="PANTHER" id="PTHR43639">
    <property type="entry name" value="OXIDOREDUCTASE, SHORT-CHAIN DEHYDROGENASE/REDUCTASE FAMILY (AFU_ORTHOLOGUE AFUA_5G02870)"/>
    <property type="match status" value="1"/>
</dbReference>
<reference evidence="3 4" key="1">
    <citation type="submission" date="2015-04" db="EMBL/GenBank/DDBJ databases">
        <title>Draft genome sequence of bacteremic isolate Catabacter hongkongensis type strain HKU16T.</title>
        <authorList>
            <person name="Lau S.K."/>
            <person name="Teng J.L."/>
            <person name="Huang Y."/>
            <person name="Curreem S.O."/>
            <person name="Tsui S.K."/>
            <person name="Woo P.C."/>
        </authorList>
    </citation>
    <scope>NUCLEOTIDE SEQUENCE [LARGE SCALE GENOMIC DNA]</scope>
    <source>
        <strain evidence="3 4">HKU16</strain>
    </source>
</reference>
<evidence type="ECO:0000313" key="3">
    <source>
        <dbReference type="EMBL" id="KKI51508.1"/>
    </source>
</evidence>
<keyword evidence="2 3" id="KW-0560">Oxidoreductase</keyword>
<dbReference type="Gene3D" id="3.40.50.720">
    <property type="entry name" value="NAD(P)-binding Rossmann-like Domain"/>
    <property type="match status" value="1"/>
</dbReference>
<comment type="caution">
    <text evidence="3">The sequence shown here is derived from an EMBL/GenBank/DDBJ whole genome shotgun (WGS) entry which is preliminary data.</text>
</comment>
<dbReference type="CDD" id="cd05233">
    <property type="entry name" value="SDR_c"/>
    <property type="match status" value="1"/>
</dbReference>
<dbReference type="OrthoDB" id="9803333at2"/>
<name>A0A0M2NH93_9FIRM</name>
<dbReference type="FunFam" id="3.40.50.720:FF:000084">
    <property type="entry name" value="Short-chain dehydrogenase reductase"/>
    <property type="match status" value="1"/>
</dbReference>
<dbReference type="PRINTS" id="PR00080">
    <property type="entry name" value="SDRFAMILY"/>
</dbReference>
<protein>
    <submittedName>
        <fullName evidence="3">3-oxoacyl-[acyl-carrier protein] reductase</fullName>
        <ecNumber evidence="3">1.1.1.100</ecNumber>
    </submittedName>
</protein>
<gene>
    <name evidence="3" type="ORF">CHK_1000</name>
</gene>
<dbReference type="InterPro" id="IPR036291">
    <property type="entry name" value="NAD(P)-bd_dom_sf"/>
</dbReference>
<evidence type="ECO:0000256" key="2">
    <source>
        <dbReference type="ARBA" id="ARBA00023002"/>
    </source>
</evidence>
<sequence>MMNKKAVVTGGSNGIGLGIVRCLAESGYDIALSYHSYREGAEAIQSEVREHYGRECHIMQANYVEDGAGKRFFAQAVTALGNIDLLVNNAGITRFESIFDLTEETMDTVLKVDFRNYMILMREACLFMRKKGVCGSIVNITSTRGERAYPKDAVYGGVKAALNRALQSVALDAAPYGIRVNGVAPGATRVNSKAEIEAKGQPDYLEELSKEIPLRRPGMPEDIGQAVVWLASDKASYVTGVTLRVDGGLILPGPPEAPH</sequence>
<keyword evidence="4" id="KW-1185">Reference proteome</keyword>
<dbReference type="RefSeq" id="WP_046442908.1">
    <property type="nucleotide sequence ID" value="NZ_LAYJ01000076.1"/>
</dbReference>
<dbReference type="PATRIC" id="fig|270498.16.peg.1198"/>
<dbReference type="Proteomes" id="UP000034076">
    <property type="component" value="Unassembled WGS sequence"/>
</dbReference>
<dbReference type="AlphaFoldDB" id="A0A0M2NH93"/>
<proteinExistence type="inferred from homology"/>
<dbReference type="Pfam" id="PF13561">
    <property type="entry name" value="adh_short_C2"/>
    <property type="match status" value="1"/>
</dbReference>
<dbReference type="GO" id="GO:0004316">
    <property type="term" value="F:3-oxoacyl-[acyl-carrier-protein] reductase (NADPH) activity"/>
    <property type="evidence" value="ECO:0007669"/>
    <property type="project" value="UniProtKB-EC"/>
</dbReference>
<evidence type="ECO:0000256" key="1">
    <source>
        <dbReference type="ARBA" id="ARBA00006484"/>
    </source>
</evidence>
<dbReference type="STRING" id="270498.CHK_1000"/>
<organism evidence="3 4">
    <name type="scientific">Christensenella hongkongensis</name>
    <dbReference type="NCBI Taxonomy" id="270498"/>
    <lineage>
        <taxon>Bacteria</taxon>
        <taxon>Bacillati</taxon>
        <taxon>Bacillota</taxon>
        <taxon>Clostridia</taxon>
        <taxon>Christensenellales</taxon>
        <taxon>Christensenellaceae</taxon>
        <taxon>Christensenella</taxon>
    </lineage>
</organism>
<evidence type="ECO:0000313" key="4">
    <source>
        <dbReference type="Proteomes" id="UP000034076"/>
    </source>
</evidence>
<dbReference type="SUPFAM" id="SSF51735">
    <property type="entry name" value="NAD(P)-binding Rossmann-fold domains"/>
    <property type="match status" value="1"/>
</dbReference>
<dbReference type="PANTHER" id="PTHR43639:SF1">
    <property type="entry name" value="SHORT-CHAIN DEHYDROGENASE_REDUCTASE FAMILY PROTEIN"/>
    <property type="match status" value="1"/>
</dbReference>
<dbReference type="EC" id="1.1.1.100" evidence="3"/>